<evidence type="ECO:0000259" key="7">
    <source>
        <dbReference type="Pfam" id="PF25990"/>
    </source>
</evidence>
<dbReference type="Pfam" id="PF25984">
    <property type="entry name" value="BSH_YknX"/>
    <property type="match status" value="1"/>
</dbReference>
<evidence type="ECO:0000313" key="9">
    <source>
        <dbReference type="Proteomes" id="UP000255411"/>
    </source>
</evidence>
<feature type="domain" description="YknX-like barrel-sandwich hybrid" evidence="5">
    <location>
        <begin position="72"/>
        <end position="227"/>
    </location>
</feature>
<evidence type="ECO:0000313" key="8">
    <source>
        <dbReference type="EMBL" id="AXJ12718.1"/>
    </source>
</evidence>
<dbReference type="Pfam" id="PF25990">
    <property type="entry name" value="Beta-barrel_YknX"/>
    <property type="match status" value="1"/>
</dbReference>
<dbReference type="PANTHER" id="PTHR32347:SF14">
    <property type="entry name" value="EFFLUX SYSTEM COMPONENT YKNX-RELATED"/>
    <property type="match status" value="1"/>
</dbReference>
<feature type="domain" description="YknX-like C-terminal permuted SH3-like" evidence="6">
    <location>
        <begin position="324"/>
        <end position="390"/>
    </location>
</feature>
<dbReference type="RefSeq" id="WP_115129977.1">
    <property type="nucleotide sequence ID" value="NZ_CP022601.1"/>
</dbReference>
<feature type="region of interest" description="Disordered" evidence="4">
    <location>
        <begin position="147"/>
        <end position="166"/>
    </location>
</feature>
<protein>
    <submittedName>
        <fullName evidence="8">Efflux system component YknX</fullName>
    </submittedName>
</protein>
<gene>
    <name evidence="8" type="primary">yknX</name>
    <name evidence="8" type="ORF">Sp14A_07930</name>
</gene>
<evidence type="ECO:0000259" key="6">
    <source>
        <dbReference type="Pfam" id="PF25989"/>
    </source>
</evidence>
<dbReference type="AlphaFoldDB" id="A0A345VJ16"/>
<keyword evidence="3" id="KW-0175">Coiled coil</keyword>
<dbReference type="Proteomes" id="UP000255411">
    <property type="component" value="Chromosome"/>
</dbReference>
<evidence type="ECO:0000256" key="3">
    <source>
        <dbReference type="ARBA" id="ARBA00023054"/>
    </source>
</evidence>
<dbReference type="InterPro" id="IPR058636">
    <property type="entry name" value="Beta-barrel_YknX"/>
</dbReference>
<organism evidence="8 9">
    <name type="scientific">Streptococcus pluranimalium</name>
    <dbReference type="NCBI Taxonomy" id="82348"/>
    <lineage>
        <taxon>Bacteria</taxon>
        <taxon>Bacillati</taxon>
        <taxon>Bacillota</taxon>
        <taxon>Bacilli</taxon>
        <taxon>Lactobacillales</taxon>
        <taxon>Streptococcaceae</taxon>
        <taxon>Streptococcus</taxon>
    </lineage>
</organism>
<dbReference type="GO" id="GO:0016020">
    <property type="term" value="C:membrane"/>
    <property type="evidence" value="ECO:0007669"/>
    <property type="project" value="InterPro"/>
</dbReference>
<dbReference type="InterPro" id="IPR058639">
    <property type="entry name" value="BSH_YknX-like"/>
</dbReference>
<evidence type="ECO:0000256" key="1">
    <source>
        <dbReference type="ARBA" id="ARBA00004196"/>
    </source>
</evidence>
<proteinExistence type="inferred from homology"/>
<dbReference type="GO" id="GO:0022857">
    <property type="term" value="F:transmembrane transporter activity"/>
    <property type="evidence" value="ECO:0007669"/>
    <property type="project" value="InterPro"/>
</dbReference>
<evidence type="ECO:0000256" key="2">
    <source>
        <dbReference type="ARBA" id="ARBA00009477"/>
    </source>
</evidence>
<evidence type="ECO:0000259" key="5">
    <source>
        <dbReference type="Pfam" id="PF25984"/>
    </source>
</evidence>
<dbReference type="InterPro" id="IPR058637">
    <property type="entry name" value="YknX-like_C"/>
</dbReference>
<feature type="domain" description="YknX-like beta-barrel" evidence="7">
    <location>
        <begin position="232"/>
        <end position="317"/>
    </location>
</feature>
<dbReference type="EMBL" id="CP022601">
    <property type="protein sequence ID" value="AXJ12718.1"/>
    <property type="molecule type" value="Genomic_DNA"/>
</dbReference>
<comment type="subcellular location">
    <subcellularLocation>
        <location evidence="1">Cell envelope</location>
    </subcellularLocation>
</comment>
<feature type="region of interest" description="Disordered" evidence="4">
    <location>
        <begin position="386"/>
        <end position="409"/>
    </location>
</feature>
<reference evidence="8 9" key="1">
    <citation type="submission" date="2017-07" db="EMBL/GenBank/DDBJ databases">
        <title>Streptococcus pluranimalium as cause of bovine abortion.</title>
        <authorList>
            <person name="Rodriguez Campos S."/>
            <person name="Gobeli Brawand S."/>
            <person name="Brodard I."/>
            <person name="Rychener L."/>
            <person name="Perreten V."/>
        </authorList>
    </citation>
    <scope>NUCLEOTIDE SEQUENCE [LARGE SCALE GENOMIC DNA]</scope>
    <source>
        <strain evidence="8 9">14A0014</strain>
    </source>
</reference>
<dbReference type="Gene3D" id="2.40.30.170">
    <property type="match status" value="1"/>
</dbReference>
<dbReference type="Pfam" id="PF25989">
    <property type="entry name" value="YknX_C"/>
    <property type="match status" value="1"/>
</dbReference>
<dbReference type="Gene3D" id="2.40.420.20">
    <property type="match status" value="1"/>
</dbReference>
<dbReference type="InterPro" id="IPR006143">
    <property type="entry name" value="RND_pump_MFP"/>
</dbReference>
<dbReference type="PANTHER" id="PTHR32347">
    <property type="entry name" value="EFFLUX SYSTEM COMPONENT YKNX-RELATED"/>
    <property type="match status" value="1"/>
</dbReference>
<dbReference type="InterPro" id="IPR050465">
    <property type="entry name" value="UPF0194_transport"/>
</dbReference>
<name>A0A345VJ16_9STRE</name>
<dbReference type="NCBIfam" id="TIGR01730">
    <property type="entry name" value="RND_mfp"/>
    <property type="match status" value="1"/>
</dbReference>
<feature type="region of interest" description="Disordered" evidence="4">
    <location>
        <begin position="270"/>
        <end position="291"/>
    </location>
</feature>
<sequence>MARRFKSLTSRKKVFLGIGISLFVIAGYAIFQMSHSEKTETTETIYQPSTVTSGKIASSTLLSGTVSALSEQYVYYDNSKGGSARVTVEVGQQIGKGQQLVQYDTTNAQAAYDSAVRNLNKVGRQITQLKTYGVQTEAPAEATTDATMEASGNTASQSSSTSSFGQTYKQQLQDLNDSYADAEAEVTKAQEALNQTVVVSDVEGTVVEVNHSIDPAAKESQKLVHVATQGQLQVKGHLTEYDLANLKENDEVIIKSKVYPDKKWQGKISSISDYPEQSSTSTDGSGSGASGSKYEYKVDITSDLAELKQGFSVSVEVVNSKESLLVPTSAVFSSKGKDYVWRFDKLSKKVSKQEVGLGRADATSQEILTGLAKEDRIIANPDKLLKDGQKLSDEQVKSEDTPKTSNEEK</sequence>
<evidence type="ECO:0000256" key="4">
    <source>
        <dbReference type="SAM" id="MobiDB-lite"/>
    </source>
</evidence>
<dbReference type="GO" id="GO:0030313">
    <property type="term" value="C:cell envelope"/>
    <property type="evidence" value="ECO:0007669"/>
    <property type="project" value="UniProtKB-SubCell"/>
</dbReference>
<accession>A0A345VJ16</accession>
<comment type="similarity">
    <text evidence="2">Belongs to the membrane fusion protein (MFP) (TC 8.A.1) family.</text>
</comment>